<keyword evidence="3" id="KW-1185">Reference proteome</keyword>
<keyword evidence="1" id="KW-0732">Signal</keyword>
<dbReference type="Proteomes" id="UP001239445">
    <property type="component" value="Unassembled WGS sequence"/>
</dbReference>
<name>A0AAJ0BAA2_9PEZI</name>
<protein>
    <submittedName>
        <fullName evidence="2">Uncharacterized protein</fullName>
    </submittedName>
</protein>
<evidence type="ECO:0000313" key="2">
    <source>
        <dbReference type="EMBL" id="KAK1753303.1"/>
    </source>
</evidence>
<accession>A0AAJ0BAA2</accession>
<organism evidence="2 3">
    <name type="scientific">Echria macrotheca</name>
    <dbReference type="NCBI Taxonomy" id="438768"/>
    <lineage>
        <taxon>Eukaryota</taxon>
        <taxon>Fungi</taxon>
        <taxon>Dikarya</taxon>
        <taxon>Ascomycota</taxon>
        <taxon>Pezizomycotina</taxon>
        <taxon>Sordariomycetes</taxon>
        <taxon>Sordariomycetidae</taxon>
        <taxon>Sordariales</taxon>
        <taxon>Schizotheciaceae</taxon>
        <taxon>Echria</taxon>
    </lineage>
</organism>
<gene>
    <name evidence="2" type="ORF">QBC47DRAFT_55163</name>
</gene>
<feature type="chain" id="PRO_5042604818" evidence="1">
    <location>
        <begin position="21"/>
        <end position="147"/>
    </location>
</feature>
<reference evidence="2" key="1">
    <citation type="submission" date="2023-06" db="EMBL/GenBank/DDBJ databases">
        <title>Genome-scale phylogeny and comparative genomics of the fungal order Sordariales.</title>
        <authorList>
            <consortium name="Lawrence Berkeley National Laboratory"/>
            <person name="Hensen N."/>
            <person name="Bonometti L."/>
            <person name="Westerberg I."/>
            <person name="Brannstrom I.O."/>
            <person name="Guillou S."/>
            <person name="Cros-Aarteil S."/>
            <person name="Calhoun S."/>
            <person name="Haridas S."/>
            <person name="Kuo A."/>
            <person name="Mondo S."/>
            <person name="Pangilinan J."/>
            <person name="Riley R."/>
            <person name="Labutti K."/>
            <person name="Andreopoulos B."/>
            <person name="Lipzen A."/>
            <person name="Chen C."/>
            <person name="Yanf M."/>
            <person name="Daum C."/>
            <person name="Ng V."/>
            <person name="Clum A."/>
            <person name="Steindorff A."/>
            <person name="Ohm R."/>
            <person name="Martin F."/>
            <person name="Silar P."/>
            <person name="Natvig D."/>
            <person name="Lalanne C."/>
            <person name="Gautier V."/>
            <person name="Ament-Velasquez S.L."/>
            <person name="Kruys A."/>
            <person name="Hutchinson M.I."/>
            <person name="Powell A.J."/>
            <person name="Barry K."/>
            <person name="Miller A.N."/>
            <person name="Grigoriev I.V."/>
            <person name="Debuchy R."/>
            <person name="Gladieux P."/>
            <person name="Thoren M.H."/>
            <person name="Johannesson H."/>
        </authorList>
    </citation>
    <scope>NUCLEOTIDE SEQUENCE</scope>
    <source>
        <strain evidence="2">PSN4</strain>
    </source>
</reference>
<evidence type="ECO:0000313" key="3">
    <source>
        <dbReference type="Proteomes" id="UP001239445"/>
    </source>
</evidence>
<dbReference type="EMBL" id="MU839838">
    <property type="protein sequence ID" value="KAK1753303.1"/>
    <property type="molecule type" value="Genomic_DNA"/>
</dbReference>
<dbReference type="AlphaFoldDB" id="A0AAJ0BAA2"/>
<evidence type="ECO:0000256" key="1">
    <source>
        <dbReference type="SAM" id="SignalP"/>
    </source>
</evidence>
<comment type="caution">
    <text evidence="2">The sequence shown here is derived from an EMBL/GenBank/DDBJ whole genome shotgun (WGS) entry which is preliminary data.</text>
</comment>
<sequence length="147" mass="16130">MMFTGYVVQLLATLPGLASGVWNAGDAGRNGQQVFGLTSDNSNSRPICPPPLPPFQAQCPCSSPCADGCYHRPCCPKFKPDTYAAVRRIVGCETIQVDIPLCPVGECERTCMCREELFEELRDLLFRSNDSYRIDESVNSCGCPTKK</sequence>
<proteinExistence type="predicted"/>
<feature type="signal peptide" evidence="1">
    <location>
        <begin position="1"/>
        <end position="20"/>
    </location>
</feature>